<protein>
    <submittedName>
        <fullName evidence="1">Uncharacterized protein</fullName>
    </submittedName>
</protein>
<evidence type="ECO:0000313" key="2">
    <source>
        <dbReference type="Proteomes" id="UP000217790"/>
    </source>
</evidence>
<organism evidence="1 2">
    <name type="scientific">Armillaria gallica</name>
    <name type="common">Bulbous honey fungus</name>
    <name type="synonym">Armillaria bulbosa</name>
    <dbReference type="NCBI Taxonomy" id="47427"/>
    <lineage>
        <taxon>Eukaryota</taxon>
        <taxon>Fungi</taxon>
        <taxon>Dikarya</taxon>
        <taxon>Basidiomycota</taxon>
        <taxon>Agaricomycotina</taxon>
        <taxon>Agaricomycetes</taxon>
        <taxon>Agaricomycetidae</taxon>
        <taxon>Agaricales</taxon>
        <taxon>Marasmiineae</taxon>
        <taxon>Physalacriaceae</taxon>
        <taxon>Armillaria</taxon>
    </lineage>
</organism>
<name>A0A2H3DSU4_ARMGA</name>
<dbReference type="OrthoDB" id="3051432at2759"/>
<gene>
    <name evidence="1" type="ORF">ARMGADRAFT_1164756</name>
</gene>
<dbReference type="AlphaFoldDB" id="A0A2H3DSU4"/>
<accession>A0A2H3DSU4</accession>
<sequence length="258" mass="28062">MSTFVVVGSGQTLTLTIALAAIPQRHPPSRRHTYRLPQPVHLGTIVGRHQIQQVLHTEATQGHQRLLSTVAQTVETQIEAQCTPTRMDGDWPIGGPISTGVAEAREYSELNIVSLAGGVAALAATALRGSTVVATMFALLRVVVRNVDNCIREDVHLARLTVKVKKLLSSFSKILDIMGPEIVQASRIILDGLAEAMASVINEVDKLSAAISTEEWYEQFLRAFATDTVRSTIANVEKAVDDAEDQFNVCLTVTLTRR</sequence>
<reference evidence="2" key="1">
    <citation type="journal article" date="2017" name="Nat. Ecol. Evol.">
        <title>Genome expansion and lineage-specific genetic innovations in the forest pathogenic fungi Armillaria.</title>
        <authorList>
            <person name="Sipos G."/>
            <person name="Prasanna A.N."/>
            <person name="Walter M.C."/>
            <person name="O'Connor E."/>
            <person name="Balint B."/>
            <person name="Krizsan K."/>
            <person name="Kiss B."/>
            <person name="Hess J."/>
            <person name="Varga T."/>
            <person name="Slot J."/>
            <person name="Riley R."/>
            <person name="Boka B."/>
            <person name="Rigling D."/>
            <person name="Barry K."/>
            <person name="Lee J."/>
            <person name="Mihaltcheva S."/>
            <person name="LaButti K."/>
            <person name="Lipzen A."/>
            <person name="Waldron R."/>
            <person name="Moloney N.M."/>
            <person name="Sperisen C."/>
            <person name="Kredics L."/>
            <person name="Vagvoelgyi C."/>
            <person name="Patrignani A."/>
            <person name="Fitzpatrick D."/>
            <person name="Nagy I."/>
            <person name="Doyle S."/>
            <person name="Anderson J.B."/>
            <person name="Grigoriev I.V."/>
            <person name="Gueldener U."/>
            <person name="Muensterkoetter M."/>
            <person name="Nagy L.G."/>
        </authorList>
    </citation>
    <scope>NUCLEOTIDE SEQUENCE [LARGE SCALE GENOMIC DNA]</scope>
    <source>
        <strain evidence="2">Ar21-2</strain>
    </source>
</reference>
<dbReference type="EMBL" id="KZ293655">
    <property type="protein sequence ID" value="PBK93918.1"/>
    <property type="molecule type" value="Genomic_DNA"/>
</dbReference>
<proteinExistence type="predicted"/>
<dbReference type="InParanoid" id="A0A2H3DSU4"/>
<evidence type="ECO:0000313" key="1">
    <source>
        <dbReference type="EMBL" id="PBK93918.1"/>
    </source>
</evidence>
<keyword evidence="2" id="KW-1185">Reference proteome</keyword>
<dbReference type="Proteomes" id="UP000217790">
    <property type="component" value="Unassembled WGS sequence"/>
</dbReference>